<protein>
    <submittedName>
        <fullName evidence="1">Uncharacterized protein</fullName>
    </submittedName>
</protein>
<gene>
    <name evidence="1" type="ORF">S01H4_66702</name>
</gene>
<name>X1F9N3_9ZZZZ</name>
<comment type="caution">
    <text evidence="1">The sequence shown here is derived from an EMBL/GenBank/DDBJ whole genome shotgun (WGS) entry which is preliminary data.</text>
</comment>
<proteinExistence type="predicted"/>
<organism evidence="1">
    <name type="scientific">marine sediment metagenome</name>
    <dbReference type="NCBI Taxonomy" id="412755"/>
    <lineage>
        <taxon>unclassified sequences</taxon>
        <taxon>metagenomes</taxon>
        <taxon>ecological metagenomes</taxon>
    </lineage>
</organism>
<reference evidence="1" key="1">
    <citation type="journal article" date="2014" name="Front. Microbiol.">
        <title>High frequency of phylogenetically diverse reductive dehalogenase-homologous genes in deep subseafloor sedimentary metagenomes.</title>
        <authorList>
            <person name="Kawai M."/>
            <person name="Futagami T."/>
            <person name="Toyoda A."/>
            <person name="Takaki Y."/>
            <person name="Nishi S."/>
            <person name="Hori S."/>
            <person name="Arai W."/>
            <person name="Tsubouchi T."/>
            <person name="Morono Y."/>
            <person name="Uchiyama I."/>
            <person name="Ito T."/>
            <person name="Fujiyama A."/>
            <person name="Inagaki F."/>
            <person name="Takami H."/>
        </authorList>
    </citation>
    <scope>NUCLEOTIDE SEQUENCE</scope>
    <source>
        <strain evidence="1">Expedition CK06-06</strain>
    </source>
</reference>
<accession>X1F9N3</accession>
<sequence length="55" mass="6417">MNPGFWKPRIDTIAIVTLKKQMQEIRKSGVLDNFMRVYGKSNAEFQGFYFAESDL</sequence>
<evidence type="ECO:0000313" key="1">
    <source>
        <dbReference type="EMBL" id="GAH26094.1"/>
    </source>
</evidence>
<dbReference type="AlphaFoldDB" id="X1F9N3"/>
<feature type="non-terminal residue" evidence="1">
    <location>
        <position position="55"/>
    </location>
</feature>
<dbReference type="EMBL" id="BART01041462">
    <property type="protein sequence ID" value="GAH26094.1"/>
    <property type="molecule type" value="Genomic_DNA"/>
</dbReference>